<name>A0A366HRX4_9BACT</name>
<keyword evidence="2" id="KW-0812">Transmembrane</keyword>
<keyword evidence="2" id="KW-0472">Membrane</keyword>
<proteinExistence type="predicted"/>
<sequence>MSRVQESVGYTGKYRNRVSSRYDGQSEAAGVTRLAIFLVVVGLVGPVIPQFGFVMWIVGWAICLVLFIASIIMMAKGAPLKGCVAMLFSLIVLPLWIVFAPVAVLMATDARGWKQVFLDEVKKQQEALGAQVSSDSAAGSGETNGNPLLGAGSEPGGLETITSKDGRTIRGTIEAYDATGVRMKREDGQVVNVTFDLMSPGDMQKYRDRYNSRGQ</sequence>
<keyword evidence="4" id="KW-1185">Reference proteome</keyword>
<gene>
    <name evidence="3" type="ORF">DES53_102221</name>
</gene>
<evidence type="ECO:0000313" key="3">
    <source>
        <dbReference type="EMBL" id="RBP45838.1"/>
    </source>
</evidence>
<organism evidence="3 4">
    <name type="scientific">Roseimicrobium gellanilyticum</name>
    <dbReference type="NCBI Taxonomy" id="748857"/>
    <lineage>
        <taxon>Bacteria</taxon>
        <taxon>Pseudomonadati</taxon>
        <taxon>Verrucomicrobiota</taxon>
        <taxon>Verrucomicrobiia</taxon>
        <taxon>Verrucomicrobiales</taxon>
        <taxon>Verrucomicrobiaceae</taxon>
        <taxon>Roseimicrobium</taxon>
    </lineage>
</organism>
<reference evidence="3 4" key="1">
    <citation type="submission" date="2018-06" db="EMBL/GenBank/DDBJ databases">
        <title>Genomic Encyclopedia of Type Strains, Phase IV (KMG-IV): sequencing the most valuable type-strain genomes for metagenomic binning, comparative biology and taxonomic classification.</title>
        <authorList>
            <person name="Goeker M."/>
        </authorList>
    </citation>
    <scope>NUCLEOTIDE SEQUENCE [LARGE SCALE GENOMIC DNA]</scope>
    <source>
        <strain evidence="3 4">DSM 25532</strain>
    </source>
</reference>
<evidence type="ECO:0000256" key="1">
    <source>
        <dbReference type="SAM" id="MobiDB-lite"/>
    </source>
</evidence>
<feature type="transmembrane region" description="Helical" evidence="2">
    <location>
        <begin position="87"/>
        <end position="107"/>
    </location>
</feature>
<feature type="region of interest" description="Disordered" evidence="1">
    <location>
        <begin position="132"/>
        <end position="163"/>
    </location>
</feature>
<dbReference type="Proteomes" id="UP000253426">
    <property type="component" value="Unassembled WGS sequence"/>
</dbReference>
<feature type="transmembrane region" description="Helical" evidence="2">
    <location>
        <begin position="54"/>
        <end position="75"/>
    </location>
</feature>
<feature type="compositionally biased region" description="Polar residues" evidence="1">
    <location>
        <begin position="132"/>
        <end position="146"/>
    </location>
</feature>
<accession>A0A366HRX4</accession>
<protein>
    <submittedName>
        <fullName evidence="3">Uncharacterized protein</fullName>
    </submittedName>
</protein>
<evidence type="ECO:0000256" key="2">
    <source>
        <dbReference type="SAM" id="Phobius"/>
    </source>
</evidence>
<dbReference type="AlphaFoldDB" id="A0A366HRX4"/>
<dbReference type="RefSeq" id="WP_147263249.1">
    <property type="nucleotide sequence ID" value="NZ_QNRR01000002.1"/>
</dbReference>
<comment type="caution">
    <text evidence="3">The sequence shown here is derived from an EMBL/GenBank/DDBJ whole genome shotgun (WGS) entry which is preliminary data.</text>
</comment>
<dbReference type="EMBL" id="QNRR01000002">
    <property type="protein sequence ID" value="RBP45838.1"/>
    <property type="molecule type" value="Genomic_DNA"/>
</dbReference>
<feature type="transmembrane region" description="Helical" evidence="2">
    <location>
        <begin position="30"/>
        <end position="48"/>
    </location>
</feature>
<evidence type="ECO:0000313" key="4">
    <source>
        <dbReference type="Proteomes" id="UP000253426"/>
    </source>
</evidence>
<keyword evidence="2" id="KW-1133">Transmembrane helix</keyword>